<comment type="caution">
    <text evidence="2">The sequence shown here is derived from an EMBL/GenBank/DDBJ whole genome shotgun (WGS) entry which is preliminary data.</text>
</comment>
<accession>A0ABW4QWJ0</accession>
<evidence type="ECO:0000256" key="1">
    <source>
        <dbReference type="SAM" id="SignalP"/>
    </source>
</evidence>
<sequence>MNTKLLLVAAAAAFATASCSQEKKVETTETTTVPAGEQTTTVDTAAYRTSADALATQVVTDLKTTDAAIKTRLQDAYYTRGRALRDLDTQYASDTTGRYAALKAVNDRTTSEIKTIVDPAQYNTYATSQGTYYNGPYTAAAATAATAAKPSLGTRVGQGSAIKKLEREGDGDHKVKYENGAKIKRESDGSVKIKRADGTKIKIDENGNRTVKKGLF</sequence>
<feature type="signal peptide" evidence="1">
    <location>
        <begin position="1"/>
        <end position="20"/>
    </location>
</feature>
<gene>
    <name evidence="2" type="ORF">ACFSDX_15995</name>
</gene>
<evidence type="ECO:0000313" key="2">
    <source>
        <dbReference type="EMBL" id="MFD1873948.1"/>
    </source>
</evidence>
<proteinExistence type="predicted"/>
<dbReference type="Proteomes" id="UP001597197">
    <property type="component" value="Unassembled WGS sequence"/>
</dbReference>
<evidence type="ECO:0008006" key="4">
    <source>
        <dbReference type="Google" id="ProtNLM"/>
    </source>
</evidence>
<dbReference type="PROSITE" id="PS51257">
    <property type="entry name" value="PROKAR_LIPOPROTEIN"/>
    <property type="match status" value="1"/>
</dbReference>
<name>A0ABW4QWJ0_9BACT</name>
<keyword evidence="1" id="KW-0732">Signal</keyword>
<dbReference type="EMBL" id="JBHUFD010000005">
    <property type="protein sequence ID" value="MFD1873948.1"/>
    <property type="molecule type" value="Genomic_DNA"/>
</dbReference>
<reference evidence="3" key="1">
    <citation type="journal article" date="2019" name="Int. J. Syst. Evol. Microbiol.">
        <title>The Global Catalogue of Microorganisms (GCM) 10K type strain sequencing project: providing services to taxonomists for standard genome sequencing and annotation.</title>
        <authorList>
            <consortium name="The Broad Institute Genomics Platform"/>
            <consortium name="The Broad Institute Genome Sequencing Center for Infectious Disease"/>
            <person name="Wu L."/>
            <person name="Ma J."/>
        </authorList>
    </citation>
    <scope>NUCLEOTIDE SEQUENCE [LARGE SCALE GENOMIC DNA]</scope>
    <source>
        <strain evidence="3">CGMCC 1.15795</strain>
    </source>
</reference>
<dbReference type="RefSeq" id="WP_382315287.1">
    <property type="nucleotide sequence ID" value="NZ_JBHUFD010000005.1"/>
</dbReference>
<evidence type="ECO:0000313" key="3">
    <source>
        <dbReference type="Proteomes" id="UP001597197"/>
    </source>
</evidence>
<protein>
    <recommendedName>
        <fullName evidence="4">Centromere protein J C-terminal domain-containing protein</fullName>
    </recommendedName>
</protein>
<keyword evidence="3" id="KW-1185">Reference proteome</keyword>
<feature type="chain" id="PRO_5047423161" description="Centromere protein J C-terminal domain-containing protein" evidence="1">
    <location>
        <begin position="21"/>
        <end position="216"/>
    </location>
</feature>
<organism evidence="2 3">
    <name type="scientific">Hymenobacter bucti</name>
    <dbReference type="NCBI Taxonomy" id="1844114"/>
    <lineage>
        <taxon>Bacteria</taxon>
        <taxon>Pseudomonadati</taxon>
        <taxon>Bacteroidota</taxon>
        <taxon>Cytophagia</taxon>
        <taxon>Cytophagales</taxon>
        <taxon>Hymenobacteraceae</taxon>
        <taxon>Hymenobacter</taxon>
    </lineage>
</organism>